<reference evidence="1 2" key="1">
    <citation type="submission" date="2024-11" db="EMBL/GenBank/DDBJ databases">
        <authorList>
            <person name="Heng Y.C."/>
            <person name="Lim A.C.H."/>
            <person name="Lee J.K.Y."/>
            <person name="Kittelmann S."/>
        </authorList>
    </citation>
    <scope>NUCLEOTIDE SEQUENCE [LARGE SCALE GENOMIC DNA]</scope>
    <source>
        <strain evidence="1 2">WILCCON 0269</strain>
    </source>
</reference>
<sequence length="61" mass="7134">MLEGIELKIDILFENKLGRVGKWNVIPRSEIQQQEYGHKNRTLVFGSSWKESTLIISYLNL</sequence>
<comment type="caution">
    <text evidence="1">The sequence shown here is derived from an EMBL/GenBank/DDBJ whole genome shotgun (WGS) entry which is preliminary data.</text>
</comment>
<proteinExistence type="predicted"/>
<name>A0ABW8SL35_9CLOT</name>
<dbReference type="Proteomes" id="UP001623660">
    <property type="component" value="Unassembled WGS sequence"/>
</dbReference>
<organism evidence="1 2">
    <name type="scientific">Candidatus Clostridium eludens</name>
    <dbReference type="NCBI Taxonomy" id="3381663"/>
    <lineage>
        <taxon>Bacteria</taxon>
        <taxon>Bacillati</taxon>
        <taxon>Bacillota</taxon>
        <taxon>Clostridia</taxon>
        <taxon>Eubacteriales</taxon>
        <taxon>Clostridiaceae</taxon>
        <taxon>Clostridium</taxon>
    </lineage>
</organism>
<evidence type="ECO:0000313" key="1">
    <source>
        <dbReference type="EMBL" id="MFL0196744.1"/>
    </source>
</evidence>
<evidence type="ECO:0000313" key="2">
    <source>
        <dbReference type="Proteomes" id="UP001623660"/>
    </source>
</evidence>
<accession>A0ABW8SL35</accession>
<protein>
    <submittedName>
        <fullName evidence="1">Uncharacterized protein</fullName>
    </submittedName>
</protein>
<dbReference type="EMBL" id="JBJHZX010000021">
    <property type="protein sequence ID" value="MFL0196744.1"/>
    <property type="molecule type" value="Genomic_DNA"/>
</dbReference>
<keyword evidence="2" id="KW-1185">Reference proteome</keyword>
<gene>
    <name evidence="1" type="ORF">ACJDU8_14440</name>
</gene>
<dbReference type="RefSeq" id="WP_406792852.1">
    <property type="nucleotide sequence ID" value="NZ_JBJHZX010000021.1"/>
</dbReference>